<evidence type="ECO:0000313" key="2">
    <source>
        <dbReference type="WBParaSite" id="L893_g14638.t1"/>
    </source>
</evidence>
<keyword evidence="1" id="KW-1185">Reference proteome</keyword>
<proteinExistence type="predicted"/>
<evidence type="ECO:0000313" key="1">
    <source>
        <dbReference type="Proteomes" id="UP000095287"/>
    </source>
</evidence>
<accession>A0A1I7YBL6</accession>
<protein>
    <submittedName>
        <fullName evidence="2">Uncharacterized protein</fullName>
    </submittedName>
</protein>
<dbReference type="Proteomes" id="UP000095287">
    <property type="component" value="Unplaced"/>
</dbReference>
<reference evidence="2" key="1">
    <citation type="submission" date="2016-11" db="UniProtKB">
        <authorList>
            <consortium name="WormBaseParasite"/>
        </authorList>
    </citation>
    <scope>IDENTIFICATION</scope>
</reference>
<dbReference type="WBParaSite" id="L893_g14638.t1">
    <property type="protein sequence ID" value="L893_g14638.t1"/>
    <property type="gene ID" value="L893_g14638"/>
</dbReference>
<dbReference type="AlphaFoldDB" id="A0A1I7YBL6"/>
<sequence>MFAVVMISVRDKNTESEDFCFKMKLLNSEVVSLHLITRTRVNTEKIHSTLHMCADTVLCVGGLGRSTSARRFQCSHHTGELNIPLSGRPLVSDHLVVAISTTTVRIEK</sequence>
<organism evidence="1 2">
    <name type="scientific">Steinernema glaseri</name>
    <dbReference type="NCBI Taxonomy" id="37863"/>
    <lineage>
        <taxon>Eukaryota</taxon>
        <taxon>Metazoa</taxon>
        <taxon>Ecdysozoa</taxon>
        <taxon>Nematoda</taxon>
        <taxon>Chromadorea</taxon>
        <taxon>Rhabditida</taxon>
        <taxon>Tylenchina</taxon>
        <taxon>Panagrolaimomorpha</taxon>
        <taxon>Strongyloidoidea</taxon>
        <taxon>Steinernematidae</taxon>
        <taxon>Steinernema</taxon>
    </lineage>
</organism>
<name>A0A1I7YBL6_9BILA</name>